<feature type="transmembrane region" description="Helical" evidence="2">
    <location>
        <begin position="181"/>
        <end position="204"/>
    </location>
</feature>
<dbReference type="Proteomes" id="UP001209878">
    <property type="component" value="Unassembled WGS sequence"/>
</dbReference>
<keyword evidence="4" id="KW-1185">Reference proteome</keyword>
<protein>
    <submittedName>
        <fullName evidence="3">Uncharacterized protein</fullName>
    </submittedName>
</protein>
<feature type="transmembrane region" description="Helical" evidence="2">
    <location>
        <begin position="107"/>
        <end position="127"/>
    </location>
</feature>
<feature type="transmembrane region" description="Helical" evidence="2">
    <location>
        <begin position="139"/>
        <end position="161"/>
    </location>
</feature>
<organism evidence="3 4">
    <name type="scientific">Ridgeia piscesae</name>
    <name type="common">Tubeworm</name>
    <dbReference type="NCBI Taxonomy" id="27915"/>
    <lineage>
        <taxon>Eukaryota</taxon>
        <taxon>Metazoa</taxon>
        <taxon>Spiralia</taxon>
        <taxon>Lophotrochozoa</taxon>
        <taxon>Annelida</taxon>
        <taxon>Polychaeta</taxon>
        <taxon>Sedentaria</taxon>
        <taxon>Canalipalpata</taxon>
        <taxon>Sabellida</taxon>
        <taxon>Siboglinidae</taxon>
        <taxon>Ridgeia</taxon>
    </lineage>
</organism>
<evidence type="ECO:0000313" key="4">
    <source>
        <dbReference type="Proteomes" id="UP001209878"/>
    </source>
</evidence>
<reference evidence="3" key="1">
    <citation type="journal article" date="2023" name="Mol. Biol. Evol.">
        <title>Third-Generation Sequencing Reveals the Adaptive Role of the Epigenome in Three Deep-Sea Polychaetes.</title>
        <authorList>
            <person name="Perez M."/>
            <person name="Aroh O."/>
            <person name="Sun Y."/>
            <person name="Lan Y."/>
            <person name="Juniper S.K."/>
            <person name="Young C.R."/>
            <person name="Angers B."/>
            <person name="Qian P.Y."/>
        </authorList>
    </citation>
    <scope>NUCLEOTIDE SEQUENCE</scope>
    <source>
        <strain evidence="3">R07B-5</strain>
    </source>
</reference>
<feature type="region of interest" description="Disordered" evidence="1">
    <location>
        <begin position="1"/>
        <end position="32"/>
    </location>
</feature>
<gene>
    <name evidence="3" type="ORF">NP493_667g01021</name>
</gene>
<feature type="transmembrane region" description="Helical" evidence="2">
    <location>
        <begin position="66"/>
        <end position="87"/>
    </location>
</feature>
<sequence>MAGQYERFHDDDVTASGGENVSTSGSEDGTTDHVVTSQVQPADLPNTGGQRSQRIQFMEGQWPTQVGCVHLVFGFLLTFLGLVQVLALPLAEDSTGTFNIFHLSRQNIFGCGIWAGILLILSGTVALRAAIYHNITAIYLFFLLTILQILVYTGMMFLVLISYSENWITPTAYDHTKGSGVYFGLQVAISCCIGVSVLLVLHVFTKYCETVVFGELQLCRHWLHCCAPCWCPRVVEQEELADENIAARPPSLPV</sequence>
<dbReference type="EMBL" id="JAODUO010000666">
    <property type="protein sequence ID" value="KAK2176359.1"/>
    <property type="molecule type" value="Genomic_DNA"/>
</dbReference>
<evidence type="ECO:0000313" key="3">
    <source>
        <dbReference type="EMBL" id="KAK2176359.1"/>
    </source>
</evidence>
<evidence type="ECO:0000256" key="2">
    <source>
        <dbReference type="SAM" id="Phobius"/>
    </source>
</evidence>
<dbReference type="AlphaFoldDB" id="A0AAD9KRJ9"/>
<feature type="compositionally biased region" description="Polar residues" evidence="1">
    <location>
        <begin position="17"/>
        <end position="32"/>
    </location>
</feature>
<keyword evidence="2" id="KW-1133">Transmembrane helix</keyword>
<name>A0AAD9KRJ9_RIDPI</name>
<comment type="caution">
    <text evidence="3">The sequence shown here is derived from an EMBL/GenBank/DDBJ whole genome shotgun (WGS) entry which is preliminary data.</text>
</comment>
<proteinExistence type="predicted"/>
<evidence type="ECO:0000256" key="1">
    <source>
        <dbReference type="SAM" id="MobiDB-lite"/>
    </source>
</evidence>
<keyword evidence="2" id="KW-0472">Membrane</keyword>
<feature type="compositionally biased region" description="Basic and acidic residues" evidence="1">
    <location>
        <begin position="1"/>
        <end position="12"/>
    </location>
</feature>
<keyword evidence="2" id="KW-0812">Transmembrane</keyword>
<accession>A0AAD9KRJ9</accession>